<sequence>MKTLAATLAAAALLAAAATAPARAQDDGALVSFEVMKPDVALRLAQGALERCRDEGAQIAVAVVDRFGVLQVVLRDRYAGAHTPETARRKAWTAVSFRNDTLALAEVAKPGGEAYGANFIEDALMLGGGVPVEAAGSIVGGVGVSGAPGGALDDACARAGIEAVMDDLAF</sequence>
<evidence type="ECO:0000313" key="3">
    <source>
        <dbReference type="Proteomes" id="UP000229498"/>
    </source>
</evidence>
<dbReference type="InterPro" id="IPR038084">
    <property type="entry name" value="PduO/GlcC-like_sf"/>
</dbReference>
<proteinExistence type="predicted"/>
<dbReference type="Proteomes" id="UP000229498">
    <property type="component" value="Unassembled WGS sequence"/>
</dbReference>
<dbReference type="Pfam" id="PF03928">
    <property type="entry name" value="HbpS-like"/>
    <property type="match status" value="1"/>
</dbReference>
<protein>
    <recommendedName>
        <fullName evidence="4">Heme-binding protein</fullName>
    </recommendedName>
</protein>
<keyword evidence="1" id="KW-0732">Signal</keyword>
<dbReference type="InterPro" id="IPR052517">
    <property type="entry name" value="GlcG_carb_metab_protein"/>
</dbReference>
<evidence type="ECO:0000313" key="2">
    <source>
        <dbReference type="EMBL" id="PJK30181.1"/>
    </source>
</evidence>
<reference evidence="2 3" key="1">
    <citation type="submission" date="2017-11" db="EMBL/GenBank/DDBJ databases">
        <title>Draft genome sequence of Rhizobiales bacterium SY3-13.</title>
        <authorList>
            <person name="Sun C."/>
        </authorList>
    </citation>
    <scope>NUCLEOTIDE SEQUENCE [LARGE SCALE GENOMIC DNA]</scope>
    <source>
        <strain evidence="2 3">SY3-13</strain>
    </source>
</reference>
<organism evidence="2 3">
    <name type="scientific">Minwuia thermotolerans</name>
    <dbReference type="NCBI Taxonomy" id="2056226"/>
    <lineage>
        <taxon>Bacteria</taxon>
        <taxon>Pseudomonadati</taxon>
        <taxon>Pseudomonadota</taxon>
        <taxon>Alphaproteobacteria</taxon>
        <taxon>Minwuiales</taxon>
        <taxon>Minwuiaceae</taxon>
        <taxon>Minwuia</taxon>
    </lineage>
</organism>
<dbReference type="PANTHER" id="PTHR34309">
    <property type="entry name" value="SLR1406 PROTEIN"/>
    <property type="match status" value="1"/>
</dbReference>
<dbReference type="AlphaFoldDB" id="A0A2M9G393"/>
<evidence type="ECO:0008006" key="4">
    <source>
        <dbReference type="Google" id="ProtNLM"/>
    </source>
</evidence>
<evidence type="ECO:0000256" key="1">
    <source>
        <dbReference type="SAM" id="SignalP"/>
    </source>
</evidence>
<dbReference type="OrthoDB" id="5786851at2"/>
<comment type="caution">
    <text evidence="2">The sequence shown here is derived from an EMBL/GenBank/DDBJ whole genome shotgun (WGS) entry which is preliminary data.</text>
</comment>
<name>A0A2M9G393_9PROT</name>
<feature type="signal peptide" evidence="1">
    <location>
        <begin position="1"/>
        <end position="24"/>
    </location>
</feature>
<dbReference type="Gene3D" id="3.30.450.150">
    <property type="entry name" value="Haem-degrading domain"/>
    <property type="match status" value="1"/>
</dbReference>
<dbReference type="EMBL" id="PHIG01000029">
    <property type="protein sequence ID" value="PJK30181.1"/>
    <property type="molecule type" value="Genomic_DNA"/>
</dbReference>
<dbReference type="RefSeq" id="WP_109795379.1">
    <property type="nucleotide sequence ID" value="NZ_PHIG01000029.1"/>
</dbReference>
<dbReference type="PANTHER" id="PTHR34309:SF10">
    <property type="entry name" value="SLR1406 PROTEIN"/>
    <property type="match status" value="1"/>
</dbReference>
<gene>
    <name evidence="2" type="ORF">CVT23_07205</name>
</gene>
<accession>A0A2M9G393</accession>
<dbReference type="SUPFAM" id="SSF143744">
    <property type="entry name" value="GlcG-like"/>
    <property type="match status" value="1"/>
</dbReference>
<dbReference type="InterPro" id="IPR005624">
    <property type="entry name" value="PduO/GlcC-like"/>
</dbReference>
<feature type="chain" id="PRO_5014598608" description="Heme-binding protein" evidence="1">
    <location>
        <begin position="25"/>
        <end position="170"/>
    </location>
</feature>
<keyword evidence="3" id="KW-1185">Reference proteome</keyword>